<proteinExistence type="predicted"/>
<dbReference type="EMBL" id="JAFEJS010000014">
    <property type="protein sequence ID" value="MBT1173726.1"/>
    <property type="molecule type" value="Genomic_DNA"/>
</dbReference>
<feature type="transmembrane region" description="Helical" evidence="1">
    <location>
        <begin position="40"/>
        <end position="58"/>
    </location>
</feature>
<dbReference type="InterPro" id="IPR025338">
    <property type="entry name" value="DUF4244"/>
</dbReference>
<keyword evidence="1" id="KW-0812">Transmembrane</keyword>
<reference evidence="2 3" key="1">
    <citation type="journal article" date="2021" name="Environ. Microbiol.">
        <title>Genetic insights into the dark matter of the mammalian gut microbiota through targeted genome reconstruction.</title>
        <authorList>
            <person name="Lugli G.A."/>
            <person name="Alessandri G."/>
            <person name="Milani C."/>
            <person name="Viappiani A."/>
            <person name="Fontana F."/>
            <person name="Tarracchini C."/>
            <person name="Mancabelli L."/>
            <person name="Argentini C."/>
            <person name="Ruiz L."/>
            <person name="Margolles A."/>
            <person name="van Sinderen D."/>
            <person name="Turroni F."/>
            <person name="Ventura M."/>
        </authorList>
    </citation>
    <scope>NUCLEOTIDE SEQUENCE [LARGE SCALE GENOMIC DNA]</scope>
    <source>
        <strain evidence="2 3">MA2</strain>
    </source>
</reference>
<organism evidence="2 3">
    <name type="scientific">Bifidobacterium santillanense</name>
    <dbReference type="NCBI Taxonomy" id="2809028"/>
    <lineage>
        <taxon>Bacteria</taxon>
        <taxon>Bacillati</taxon>
        <taxon>Actinomycetota</taxon>
        <taxon>Actinomycetes</taxon>
        <taxon>Bifidobacteriales</taxon>
        <taxon>Bifidobacteriaceae</taxon>
        <taxon>Bifidobacterium</taxon>
    </lineage>
</organism>
<accession>A0ABS5USE6</accession>
<dbReference type="Pfam" id="PF14029">
    <property type="entry name" value="DUF4244"/>
    <property type="match status" value="1"/>
</dbReference>
<keyword evidence="1" id="KW-0472">Membrane</keyword>
<sequence length="83" mass="8989">MMNTKIKTMLTGAKARLYLLDSRIRTLGMEPEEGAATAEYAAVTVAAVGLGGVLWTVLKSKEFQDLVKLVLKTAFEAITKSKV</sequence>
<comment type="caution">
    <text evidence="2">The sequence shown here is derived from an EMBL/GenBank/DDBJ whole genome shotgun (WGS) entry which is preliminary data.</text>
</comment>
<evidence type="ECO:0000313" key="3">
    <source>
        <dbReference type="Proteomes" id="UP000773064"/>
    </source>
</evidence>
<keyword evidence="3" id="KW-1185">Reference proteome</keyword>
<dbReference type="Proteomes" id="UP000773064">
    <property type="component" value="Unassembled WGS sequence"/>
</dbReference>
<evidence type="ECO:0000256" key="1">
    <source>
        <dbReference type="SAM" id="Phobius"/>
    </source>
</evidence>
<name>A0ABS5USE6_9BIFI</name>
<gene>
    <name evidence="2" type="ORF">JS528_10335</name>
</gene>
<protein>
    <submittedName>
        <fullName evidence="2">DUF4244 domain-containing protein</fullName>
    </submittedName>
</protein>
<dbReference type="RefSeq" id="WP_214358963.1">
    <property type="nucleotide sequence ID" value="NZ_JAFEJS010000014.1"/>
</dbReference>
<evidence type="ECO:0000313" key="2">
    <source>
        <dbReference type="EMBL" id="MBT1173726.1"/>
    </source>
</evidence>
<keyword evidence="1" id="KW-1133">Transmembrane helix</keyword>